<reference evidence="1" key="1">
    <citation type="submission" date="2023-07" db="EMBL/GenBank/DDBJ databases">
        <title>A collection of bacterial strains from the Burkholderia cepacia Research Laboratory and Repository.</title>
        <authorList>
            <person name="Lipuma J."/>
            <person name="Spilker T."/>
            <person name="Caverly L."/>
        </authorList>
    </citation>
    <scope>NUCLEOTIDE SEQUENCE</scope>
    <source>
        <strain evidence="1">AU44268</strain>
    </source>
</reference>
<name>A0AAW7T3G1_BURVI</name>
<keyword evidence="1" id="KW-0449">Lipoprotein</keyword>
<evidence type="ECO:0000313" key="2">
    <source>
        <dbReference type="Proteomes" id="UP001171620"/>
    </source>
</evidence>
<accession>A0AAW7T3G1</accession>
<dbReference type="InterPro" id="IPR038706">
    <property type="entry name" value="Type_VI_SciN-like_sf"/>
</dbReference>
<dbReference type="NCBIfam" id="TIGR03352">
    <property type="entry name" value="VI_chp_3"/>
    <property type="match status" value="1"/>
</dbReference>
<dbReference type="Gene3D" id="2.60.40.4150">
    <property type="entry name" value="Type VI secretion system, lipoprotein SciN"/>
    <property type="match status" value="1"/>
</dbReference>
<dbReference type="InterPro" id="IPR017734">
    <property type="entry name" value="T6SS_SciN"/>
</dbReference>
<protein>
    <submittedName>
        <fullName evidence="1">Type VI secretion system lipoprotein TssJ</fullName>
    </submittedName>
</protein>
<evidence type="ECO:0000313" key="1">
    <source>
        <dbReference type="EMBL" id="MDN7796543.1"/>
    </source>
</evidence>
<proteinExistence type="predicted"/>
<organism evidence="1 2">
    <name type="scientific">Burkholderia vietnamiensis</name>
    <dbReference type="NCBI Taxonomy" id="60552"/>
    <lineage>
        <taxon>Bacteria</taxon>
        <taxon>Pseudomonadati</taxon>
        <taxon>Pseudomonadota</taxon>
        <taxon>Betaproteobacteria</taxon>
        <taxon>Burkholderiales</taxon>
        <taxon>Burkholderiaceae</taxon>
        <taxon>Burkholderia</taxon>
        <taxon>Burkholderia cepacia complex</taxon>
    </lineage>
</organism>
<dbReference type="EMBL" id="JAUJRV010000012">
    <property type="protein sequence ID" value="MDN7796543.1"/>
    <property type="molecule type" value="Genomic_DNA"/>
</dbReference>
<dbReference type="PANTHER" id="PTHR37625">
    <property type="entry name" value="OUTER MEMBRANE LIPOPROTEIN-RELATED"/>
    <property type="match status" value="1"/>
</dbReference>
<dbReference type="Proteomes" id="UP001171620">
    <property type="component" value="Unassembled WGS sequence"/>
</dbReference>
<comment type="caution">
    <text evidence="1">The sequence shown here is derived from an EMBL/GenBank/DDBJ whole genome shotgun (WGS) entry which is preliminary data.</text>
</comment>
<dbReference type="AlphaFoldDB" id="A0AAW7T3G1"/>
<gene>
    <name evidence="1" type="primary">tssJ</name>
    <name evidence="1" type="ORF">QZM33_16540</name>
</gene>
<dbReference type="Pfam" id="PF12790">
    <property type="entry name" value="T6SS-SciN"/>
    <property type="match status" value="1"/>
</dbReference>
<sequence>MGAWVMAAALLSGCGMWQSAKETTVDATRAVFTRKVKQMNLVIESRAALNPNERGQSLPVVVRVYQLKDTKAFEQASYSRLLDDDRELLKVDLAGSMEAVLGPGATVKLSAPMADEVQAVGVVGFFRDQDGATWQLVIPKSQWKKTDPVKLIVTGNQIELGANH</sequence>
<dbReference type="PANTHER" id="PTHR37625:SF4">
    <property type="entry name" value="OUTER MEMBRANE LIPOPROTEIN"/>
    <property type="match status" value="1"/>
</dbReference>